<sequence length="76" mass="8450">MDLEERVLAIVGRSRGGLTVEAVSEAYAKDMEKDIKETLDRLSQEGQVNRNRGANGQPTTYHRAVIHRRGQSPASE</sequence>
<protein>
    <submittedName>
        <fullName evidence="2">Putative Zn-ribbon and HTH transcriptional regulator</fullName>
    </submittedName>
</protein>
<keyword evidence="3" id="KW-1185">Reference proteome</keyword>
<evidence type="ECO:0000256" key="1">
    <source>
        <dbReference type="SAM" id="MobiDB-lite"/>
    </source>
</evidence>
<accession>A0A839ZC09</accession>
<dbReference type="EMBL" id="JACICD010000005">
    <property type="protein sequence ID" value="MBB3772247.1"/>
    <property type="molecule type" value="Genomic_DNA"/>
</dbReference>
<dbReference type="AlphaFoldDB" id="A0A839ZC09"/>
<reference evidence="2 3" key="1">
    <citation type="submission" date="2020-08" db="EMBL/GenBank/DDBJ databases">
        <title>Genomic Encyclopedia of Type Strains, Phase IV (KMG-IV): sequencing the most valuable type-strain genomes for metagenomic binning, comparative biology and taxonomic classification.</title>
        <authorList>
            <person name="Goeker M."/>
        </authorList>
    </citation>
    <scope>NUCLEOTIDE SEQUENCE [LARGE SCALE GENOMIC DNA]</scope>
    <source>
        <strain evidence="2 3">DSM 5895</strain>
    </source>
</reference>
<organism evidence="2 3">
    <name type="scientific">Ancylobacter tetraedralis</name>
    <dbReference type="NCBI Taxonomy" id="217068"/>
    <lineage>
        <taxon>Bacteria</taxon>
        <taxon>Pseudomonadati</taxon>
        <taxon>Pseudomonadota</taxon>
        <taxon>Alphaproteobacteria</taxon>
        <taxon>Hyphomicrobiales</taxon>
        <taxon>Xanthobacteraceae</taxon>
        <taxon>Ancylobacter</taxon>
    </lineage>
</organism>
<dbReference type="InterPro" id="IPR043828">
    <property type="entry name" value="DUF5805"/>
</dbReference>
<dbReference type="Pfam" id="PF19121">
    <property type="entry name" value="DUF5805"/>
    <property type="match status" value="1"/>
</dbReference>
<dbReference type="Proteomes" id="UP000533469">
    <property type="component" value="Unassembled WGS sequence"/>
</dbReference>
<proteinExistence type="predicted"/>
<evidence type="ECO:0000313" key="2">
    <source>
        <dbReference type="EMBL" id="MBB3772247.1"/>
    </source>
</evidence>
<evidence type="ECO:0000313" key="3">
    <source>
        <dbReference type="Proteomes" id="UP000533469"/>
    </source>
</evidence>
<gene>
    <name evidence="2" type="ORF">FHS55_002859</name>
</gene>
<name>A0A839ZC09_9HYPH</name>
<feature type="compositionally biased region" description="Polar residues" evidence="1">
    <location>
        <begin position="44"/>
        <end position="60"/>
    </location>
</feature>
<comment type="caution">
    <text evidence="2">The sequence shown here is derived from an EMBL/GenBank/DDBJ whole genome shotgun (WGS) entry which is preliminary data.</text>
</comment>
<feature type="region of interest" description="Disordered" evidence="1">
    <location>
        <begin position="42"/>
        <end position="76"/>
    </location>
</feature>